<evidence type="ECO:0000313" key="3">
    <source>
        <dbReference type="Proteomes" id="UP000059680"/>
    </source>
</evidence>
<keyword evidence="1" id="KW-0472">Membrane</keyword>
<accession>A0A0P0V286</accession>
<evidence type="ECO:0000313" key="2">
    <source>
        <dbReference type="EMBL" id="BAS71995.1"/>
    </source>
</evidence>
<name>A0A0P0V286_ORYSJ</name>
<reference evidence="2 3" key="2">
    <citation type="journal article" date="2013" name="Plant Cell Physiol.">
        <title>Rice Annotation Project Database (RAP-DB): an integrative and interactive database for rice genomics.</title>
        <authorList>
            <person name="Sakai H."/>
            <person name="Lee S.S."/>
            <person name="Tanaka T."/>
            <person name="Numa H."/>
            <person name="Kim J."/>
            <person name="Kawahara Y."/>
            <person name="Wakimoto H."/>
            <person name="Yang C.C."/>
            <person name="Iwamoto M."/>
            <person name="Abe T."/>
            <person name="Yamada Y."/>
            <person name="Muto A."/>
            <person name="Inokuchi H."/>
            <person name="Ikemura T."/>
            <person name="Matsumoto T."/>
            <person name="Sasaki T."/>
            <person name="Itoh T."/>
        </authorList>
    </citation>
    <scope>NUCLEOTIDE SEQUENCE [LARGE SCALE GENOMIC DNA]</scope>
    <source>
        <strain evidence="3">cv. Nipponbare</strain>
    </source>
</reference>
<keyword evidence="1" id="KW-0812">Transmembrane</keyword>
<dbReference type="EMBL" id="AP014957">
    <property type="protein sequence ID" value="BAS71995.1"/>
    <property type="molecule type" value="Genomic_DNA"/>
</dbReference>
<dbReference type="InParanoid" id="A0A0P0V286"/>
<sequence>MSNNVPTMLSNTFFSRCMMSMACRTSRSFQYGRYLKNMECFLNGRGSLSSSFILSSSFFLSSGFLVFSGFLRFVPFDGFLLTFPNSQIIFSVIATTFSPDVGFLCRITLFGAIELRLHLAVLVICA</sequence>
<dbReference type="AlphaFoldDB" id="A0A0P0V286"/>
<reference evidence="3" key="1">
    <citation type="journal article" date="2005" name="Nature">
        <title>The map-based sequence of the rice genome.</title>
        <authorList>
            <consortium name="International rice genome sequencing project (IRGSP)"/>
            <person name="Matsumoto T."/>
            <person name="Wu J."/>
            <person name="Kanamori H."/>
            <person name="Katayose Y."/>
            <person name="Fujisawa M."/>
            <person name="Namiki N."/>
            <person name="Mizuno H."/>
            <person name="Yamamoto K."/>
            <person name="Antonio B.A."/>
            <person name="Baba T."/>
            <person name="Sakata K."/>
            <person name="Nagamura Y."/>
            <person name="Aoki H."/>
            <person name="Arikawa K."/>
            <person name="Arita K."/>
            <person name="Bito T."/>
            <person name="Chiden Y."/>
            <person name="Fujitsuka N."/>
            <person name="Fukunaka R."/>
            <person name="Hamada M."/>
            <person name="Harada C."/>
            <person name="Hayashi A."/>
            <person name="Hijishita S."/>
            <person name="Honda M."/>
            <person name="Hosokawa S."/>
            <person name="Ichikawa Y."/>
            <person name="Idonuma A."/>
            <person name="Iijima M."/>
            <person name="Ikeda M."/>
            <person name="Ikeno M."/>
            <person name="Ito K."/>
            <person name="Ito S."/>
            <person name="Ito T."/>
            <person name="Ito Y."/>
            <person name="Ito Y."/>
            <person name="Iwabuchi A."/>
            <person name="Kamiya K."/>
            <person name="Karasawa W."/>
            <person name="Kurita K."/>
            <person name="Katagiri S."/>
            <person name="Kikuta A."/>
            <person name="Kobayashi H."/>
            <person name="Kobayashi N."/>
            <person name="Machita K."/>
            <person name="Maehara T."/>
            <person name="Masukawa M."/>
            <person name="Mizubayashi T."/>
            <person name="Mukai Y."/>
            <person name="Nagasaki H."/>
            <person name="Nagata Y."/>
            <person name="Naito S."/>
            <person name="Nakashima M."/>
            <person name="Nakama Y."/>
            <person name="Nakamichi Y."/>
            <person name="Nakamura M."/>
            <person name="Meguro A."/>
            <person name="Negishi M."/>
            <person name="Ohta I."/>
            <person name="Ohta T."/>
            <person name="Okamoto M."/>
            <person name="Ono N."/>
            <person name="Saji S."/>
            <person name="Sakaguchi M."/>
            <person name="Sakai K."/>
            <person name="Shibata M."/>
            <person name="Shimokawa T."/>
            <person name="Song J."/>
            <person name="Takazaki Y."/>
            <person name="Terasawa K."/>
            <person name="Tsugane M."/>
            <person name="Tsuji K."/>
            <person name="Ueda S."/>
            <person name="Waki K."/>
            <person name="Yamagata H."/>
            <person name="Yamamoto M."/>
            <person name="Yamamoto S."/>
            <person name="Yamane H."/>
            <person name="Yoshiki S."/>
            <person name="Yoshihara R."/>
            <person name="Yukawa K."/>
            <person name="Zhong H."/>
            <person name="Yano M."/>
            <person name="Yuan Q."/>
            <person name="Ouyang S."/>
            <person name="Liu J."/>
            <person name="Jones K.M."/>
            <person name="Gansberger K."/>
            <person name="Moffat K."/>
            <person name="Hill J."/>
            <person name="Bera J."/>
            <person name="Fadrosh D."/>
            <person name="Jin S."/>
            <person name="Johri S."/>
            <person name="Kim M."/>
            <person name="Overton L."/>
            <person name="Reardon M."/>
            <person name="Tsitrin T."/>
            <person name="Vuong H."/>
            <person name="Weaver B."/>
            <person name="Ciecko A."/>
            <person name="Tallon L."/>
            <person name="Jackson J."/>
            <person name="Pai G."/>
            <person name="Aken S.V."/>
            <person name="Utterback T."/>
            <person name="Reidmuller S."/>
            <person name="Feldblyum T."/>
            <person name="Hsiao J."/>
            <person name="Zismann V."/>
            <person name="Iobst S."/>
            <person name="de Vazeille A.R."/>
            <person name="Buell C.R."/>
            <person name="Ying K."/>
            <person name="Li Y."/>
            <person name="Lu T."/>
            <person name="Huang Y."/>
            <person name="Zhao Q."/>
            <person name="Feng Q."/>
            <person name="Zhang L."/>
            <person name="Zhu J."/>
            <person name="Weng Q."/>
            <person name="Mu J."/>
            <person name="Lu Y."/>
            <person name="Fan D."/>
            <person name="Liu Y."/>
            <person name="Guan J."/>
            <person name="Zhang Y."/>
            <person name="Yu S."/>
            <person name="Liu X."/>
            <person name="Zhang Y."/>
            <person name="Hong G."/>
            <person name="Han B."/>
            <person name="Choisne N."/>
            <person name="Demange N."/>
            <person name="Orjeda G."/>
            <person name="Samain S."/>
            <person name="Cattolico L."/>
            <person name="Pelletier E."/>
            <person name="Couloux A."/>
            <person name="Segurens B."/>
            <person name="Wincker P."/>
            <person name="D'Hont A."/>
            <person name="Scarpelli C."/>
            <person name="Weissenbach J."/>
            <person name="Salanoubat M."/>
            <person name="Quetier F."/>
            <person name="Yu Y."/>
            <person name="Kim H.R."/>
            <person name="Rambo T."/>
            <person name="Currie J."/>
            <person name="Collura K."/>
            <person name="Luo M."/>
            <person name="Yang T."/>
            <person name="Ammiraju J.S.S."/>
            <person name="Engler F."/>
            <person name="Soderlund C."/>
            <person name="Wing R.A."/>
            <person name="Palmer L.E."/>
            <person name="de la Bastide M."/>
            <person name="Spiegel L."/>
            <person name="Nascimento L."/>
            <person name="Zutavern T."/>
            <person name="O'Shaughnessy A."/>
            <person name="Dike S."/>
            <person name="Dedhia N."/>
            <person name="Preston R."/>
            <person name="Balija V."/>
            <person name="McCombie W.R."/>
            <person name="Chow T."/>
            <person name="Chen H."/>
            <person name="Chung M."/>
            <person name="Chen C."/>
            <person name="Shaw J."/>
            <person name="Wu H."/>
            <person name="Hsiao K."/>
            <person name="Chao Y."/>
            <person name="Chu M."/>
            <person name="Cheng C."/>
            <person name="Hour A."/>
            <person name="Lee P."/>
            <person name="Lin S."/>
            <person name="Lin Y."/>
            <person name="Liou J."/>
            <person name="Liu S."/>
            <person name="Hsing Y."/>
            <person name="Raghuvanshi S."/>
            <person name="Mohanty A."/>
            <person name="Bharti A.K."/>
            <person name="Gaur A."/>
            <person name="Gupta V."/>
            <person name="Kumar D."/>
            <person name="Ravi V."/>
            <person name="Vij S."/>
            <person name="Kapur A."/>
            <person name="Khurana P."/>
            <person name="Khurana P."/>
            <person name="Khurana J.P."/>
            <person name="Tyagi A.K."/>
            <person name="Gaikwad K."/>
            <person name="Singh A."/>
            <person name="Dalal V."/>
            <person name="Srivastava S."/>
            <person name="Dixit A."/>
            <person name="Pal A.K."/>
            <person name="Ghazi I.A."/>
            <person name="Yadav M."/>
            <person name="Pandit A."/>
            <person name="Bhargava A."/>
            <person name="Sureshbabu K."/>
            <person name="Batra K."/>
            <person name="Sharma T.R."/>
            <person name="Mohapatra T."/>
            <person name="Singh N.K."/>
            <person name="Messing J."/>
            <person name="Nelson A.B."/>
            <person name="Fuks G."/>
            <person name="Kavchok S."/>
            <person name="Keizer G."/>
            <person name="Linton E."/>
            <person name="Llaca V."/>
            <person name="Song R."/>
            <person name="Tanyolac B."/>
            <person name="Young S."/>
            <person name="Ho-Il K."/>
            <person name="Hahn J.H."/>
            <person name="Sangsakoo G."/>
            <person name="Vanavichit A."/>
            <person name="de Mattos Luiz.A.T."/>
            <person name="Zimmer P.D."/>
            <person name="Malone G."/>
            <person name="Dellagostin O."/>
            <person name="de Oliveira A.C."/>
            <person name="Bevan M."/>
            <person name="Bancroft I."/>
            <person name="Minx P."/>
            <person name="Cordum H."/>
            <person name="Wilson R."/>
            <person name="Cheng Z."/>
            <person name="Jin W."/>
            <person name="Jiang J."/>
            <person name="Leong S.A."/>
            <person name="Iwama H."/>
            <person name="Gojobori T."/>
            <person name="Itoh T."/>
            <person name="Niimura Y."/>
            <person name="Fujii Y."/>
            <person name="Habara T."/>
            <person name="Sakai H."/>
            <person name="Sato Y."/>
            <person name="Wilson G."/>
            <person name="Kumar K."/>
            <person name="McCouch S."/>
            <person name="Juretic N."/>
            <person name="Hoen D."/>
            <person name="Wright S."/>
            <person name="Bruskiewich R."/>
            <person name="Bureau T."/>
            <person name="Miyao A."/>
            <person name="Hirochika H."/>
            <person name="Nishikawa T."/>
            <person name="Kadowaki K."/>
            <person name="Sugiura M."/>
            <person name="Burr B."/>
            <person name="Sasaki T."/>
        </authorList>
    </citation>
    <scope>NUCLEOTIDE SEQUENCE [LARGE SCALE GENOMIC DNA]</scope>
    <source>
        <strain evidence="3">cv. Nipponbare</strain>
    </source>
</reference>
<protein>
    <submittedName>
        <fullName evidence="2">Os01g0344620 protein</fullName>
    </submittedName>
</protein>
<dbReference type="PaxDb" id="39947-A0A0P0V286"/>
<keyword evidence="1" id="KW-1133">Transmembrane helix</keyword>
<feature type="transmembrane region" description="Helical" evidence="1">
    <location>
        <begin position="88"/>
        <end position="109"/>
    </location>
</feature>
<dbReference type="Proteomes" id="UP000059680">
    <property type="component" value="Chromosome 1"/>
</dbReference>
<reference evidence="2 3" key="3">
    <citation type="journal article" date="2013" name="Rice">
        <title>Improvement of the Oryza sativa Nipponbare reference genome using next generation sequence and optical map data.</title>
        <authorList>
            <person name="Kawahara Y."/>
            <person name="de la Bastide M."/>
            <person name="Hamilton J.P."/>
            <person name="Kanamori H."/>
            <person name="McCombie W.R."/>
            <person name="Ouyang S."/>
            <person name="Schwartz D.C."/>
            <person name="Tanaka T."/>
            <person name="Wu J."/>
            <person name="Zhou S."/>
            <person name="Childs K.L."/>
            <person name="Davidson R.M."/>
            <person name="Lin H."/>
            <person name="Quesada-Ocampo L."/>
            <person name="Vaillancourt B."/>
            <person name="Sakai H."/>
            <person name="Lee S.S."/>
            <person name="Kim J."/>
            <person name="Numa H."/>
            <person name="Itoh T."/>
            <person name="Buell C.R."/>
            <person name="Matsumoto T."/>
        </authorList>
    </citation>
    <scope>NUCLEOTIDE SEQUENCE [LARGE SCALE GENOMIC DNA]</scope>
    <source>
        <strain evidence="3">cv. Nipponbare</strain>
    </source>
</reference>
<organism evidence="2 3">
    <name type="scientific">Oryza sativa subsp. japonica</name>
    <name type="common">Rice</name>
    <dbReference type="NCBI Taxonomy" id="39947"/>
    <lineage>
        <taxon>Eukaryota</taxon>
        <taxon>Viridiplantae</taxon>
        <taxon>Streptophyta</taxon>
        <taxon>Embryophyta</taxon>
        <taxon>Tracheophyta</taxon>
        <taxon>Spermatophyta</taxon>
        <taxon>Magnoliopsida</taxon>
        <taxon>Liliopsida</taxon>
        <taxon>Poales</taxon>
        <taxon>Poaceae</taxon>
        <taxon>BOP clade</taxon>
        <taxon>Oryzoideae</taxon>
        <taxon>Oryzeae</taxon>
        <taxon>Oryzinae</taxon>
        <taxon>Oryza</taxon>
        <taxon>Oryza sativa</taxon>
    </lineage>
</organism>
<gene>
    <name evidence="2" type="ordered locus">Os01g0344620</name>
    <name evidence="2" type="ORF">OSNPB_010344620</name>
</gene>
<proteinExistence type="predicted"/>
<keyword evidence="3" id="KW-1185">Reference proteome</keyword>
<evidence type="ECO:0000256" key="1">
    <source>
        <dbReference type="SAM" id="Phobius"/>
    </source>
</evidence>
<dbReference type="Gramene" id="Os01t0344620-01">
    <property type="protein sequence ID" value="Os01t0344620-01"/>
    <property type="gene ID" value="Os01g0344620"/>
</dbReference>
<feature type="transmembrane region" description="Helical" evidence="1">
    <location>
        <begin position="52"/>
        <end position="76"/>
    </location>
</feature>